<gene>
    <name evidence="14" type="ORF">TBH_C1232</name>
</gene>
<dbReference type="PRINTS" id="PR00344">
    <property type="entry name" value="BCTRLSENSOR"/>
</dbReference>
<dbReference type="SMART" id="SM00387">
    <property type="entry name" value="HATPase_c"/>
    <property type="match status" value="1"/>
</dbReference>
<dbReference type="AlphaFoldDB" id="A0A7U6GID1"/>
<comment type="subcellular location">
    <subcellularLocation>
        <location evidence="2">Membrane</location>
    </subcellularLocation>
</comment>
<dbReference type="PANTHER" id="PTHR45436:SF4">
    <property type="entry name" value="SENSOR PROTEIN PHOQ"/>
    <property type="match status" value="1"/>
</dbReference>
<organism evidence="14 15">
    <name type="scientific">Thiolapillus brandeum</name>
    <dbReference type="NCBI Taxonomy" id="1076588"/>
    <lineage>
        <taxon>Bacteria</taxon>
        <taxon>Pseudomonadati</taxon>
        <taxon>Pseudomonadota</taxon>
        <taxon>Gammaproteobacteria</taxon>
        <taxon>Chromatiales</taxon>
        <taxon>Sedimenticolaceae</taxon>
        <taxon>Thiolapillus</taxon>
    </lineage>
</organism>
<dbReference type="GO" id="GO:0005886">
    <property type="term" value="C:plasma membrane"/>
    <property type="evidence" value="ECO:0007669"/>
    <property type="project" value="TreeGrafter"/>
</dbReference>
<keyword evidence="15" id="KW-1185">Reference proteome</keyword>
<dbReference type="PROSITE" id="PS50885">
    <property type="entry name" value="HAMP"/>
    <property type="match status" value="1"/>
</dbReference>
<evidence type="ECO:0000256" key="8">
    <source>
        <dbReference type="ARBA" id="ARBA00022989"/>
    </source>
</evidence>
<dbReference type="InterPro" id="IPR004358">
    <property type="entry name" value="Sig_transdc_His_kin-like_C"/>
</dbReference>
<dbReference type="Proteomes" id="UP000031631">
    <property type="component" value="Chromosome"/>
</dbReference>
<dbReference type="EC" id="2.7.13.3" evidence="3"/>
<sequence length="442" mass="49020">MNSIHSRLLAAATLVLAGFLVATGVALEQGFRAGLEGALKDKLQSVIYGLLAAADVDDKGRMMLSERLAEPRFSSPDSGLYALVLTEQGKLFWRSPSSLGRSLPEIRFLPPGKNAFARRDGWFIFSQGIGWEDDKGSTRRYTYVVAEDSGGFEEQMQAFRINLWSWLGGMALVLLLVQGLILRWGLRPLRVVEKDLEDIREGLRSRLEGDYPRELQGLVSSLNNLMEHAGAVQERYRTSLDDLAHSLKTPMAYLKSVVQDREISCDQLRRIADEQLRRLDHIIEHQLRRAAVSARSTLTAPVAVAPVIERLLATLDKIYADKHLQVVRHLAPQAVFRGDEADLMEMLGNLLENAFKYGQGQVVVSAEHRDGLRLVIEDDGPGITPEVWPQVLRRGQRADEARPGQGIGLTVSREIITLYGGSLEAGRSTIGGLKLTIILPEA</sequence>
<feature type="transmembrane region" description="Helical" evidence="11">
    <location>
        <begin position="163"/>
        <end position="186"/>
    </location>
</feature>
<keyword evidence="4" id="KW-0597">Phosphoprotein</keyword>
<dbReference type="KEGG" id="tbn:TBH_C1232"/>
<reference evidence="14 15" key="1">
    <citation type="journal article" date="2014" name="PLoS ONE">
        <title>Physiological and genomic features of a novel sulfur-oxidizing gammaproteobacterium belonging to a previously uncultivated symbiotic lineage isolated from a hydrothermal vent.</title>
        <authorList>
            <person name="Nunoura T."/>
            <person name="Takaki Y."/>
            <person name="Kazama H."/>
            <person name="Kakuta J."/>
            <person name="Shimamura S."/>
            <person name="Makita H."/>
            <person name="Hirai M."/>
            <person name="Miyazaki M."/>
            <person name="Takai K."/>
        </authorList>
    </citation>
    <scope>NUCLEOTIDE SEQUENCE [LARGE SCALE GENOMIC DNA]</scope>
    <source>
        <strain evidence="14 15">Hiromi1</strain>
    </source>
</reference>
<evidence type="ECO:0000256" key="3">
    <source>
        <dbReference type="ARBA" id="ARBA00012438"/>
    </source>
</evidence>
<dbReference type="InterPro" id="IPR036890">
    <property type="entry name" value="HATPase_C_sf"/>
</dbReference>
<feature type="domain" description="HAMP" evidence="13">
    <location>
        <begin position="183"/>
        <end position="234"/>
    </location>
</feature>
<dbReference type="PANTHER" id="PTHR45436">
    <property type="entry name" value="SENSOR HISTIDINE KINASE YKOH"/>
    <property type="match status" value="1"/>
</dbReference>
<dbReference type="PROSITE" id="PS50109">
    <property type="entry name" value="HIS_KIN"/>
    <property type="match status" value="1"/>
</dbReference>
<keyword evidence="8 11" id="KW-1133">Transmembrane helix</keyword>
<accession>A0A7U6GID1</accession>
<dbReference type="OrthoDB" id="9809567at2"/>
<evidence type="ECO:0000259" key="12">
    <source>
        <dbReference type="PROSITE" id="PS50109"/>
    </source>
</evidence>
<evidence type="ECO:0000256" key="5">
    <source>
        <dbReference type="ARBA" id="ARBA00022679"/>
    </source>
</evidence>
<keyword evidence="10 11" id="KW-0472">Membrane</keyword>
<evidence type="ECO:0000256" key="11">
    <source>
        <dbReference type="SAM" id="Phobius"/>
    </source>
</evidence>
<dbReference type="SUPFAM" id="SSF55874">
    <property type="entry name" value="ATPase domain of HSP90 chaperone/DNA topoisomerase II/histidine kinase"/>
    <property type="match status" value="1"/>
</dbReference>
<evidence type="ECO:0000256" key="4">
    <source>
        <dbReference type="ARBA" id="ARBA00022553"/>
    </source>
</evidence>
<keyword evidence="6 11" id="KW-0812">Transmembrane</keyword>
<dbReference type="InterPro" id="IPR050428">
    <property type="entry name" value="TCS_sensor_his_kinase"/>
</dbReference>
<evidence type="ECO:0000256" key="10">
    <source>
        <dbReference type="ARBA" id="ARBA00023136"/>
    </source>
</evidence>
<name>A0A7U6GID1_9GAMM</name>
<dbReference type="EMBL" id="AP012273">
    <property type="protein sequence ID" value="BAO44157.1"/>
    <property type="molecule type" value="Genomic_DNA"/>
</dbReference>
<evidence type="ECO:0000256" key="9">
    <source>
        <dbReference type="ARBA" id="ARBA00023012"/>
    </source>
</evidence>
<dbReference type="Gene3D" id="1.10.287.130">
    <property type="match status" value="1"/>
</dbReference>
<dbReference type="Gene3D" id="3.30.565.10">
    <property type="entry name" value="Histidine kinase-like ATPase, C-terminal domain"/>
    <property type="match status" value="1"/>
</dbReference>
<evidence type="ECO:0000256" key="6">
    <source>
        <dbReference type="ARBA" id="ARBA00022692"/>
    </source>
</evidence>
<evidence type="ECO:0000256" key="2">
    <source>
        <dbReference type="ARBA" id="ARBA00004370"/>
    </source>
</evidence>
<dbReference type="InterPro" id="IPR003594">
    <property type="entry name" value="HATPase_dom"/>
</dbReference>
<proteinExistence type="predicted"/>
<dbReference type="GO" id="GO:0004673">
    <property type="term" value="F:protein histidine kinase activity"/>
    <property type="evidence" value="ECO:0007669"/>
    <property type="project" value="UniProtKB-EC"/>
</dbReference>
<dbReference type="RefSeq" id="WP_041066667.1">
    <property type="nucleotide sequence ID" value="NZ_AP012273.1"/>
</dbReference>
<keyword evidence="7 14" id="KW-0418">Kinase</keyword>
<dbReference type="GO" id="GO:0000160">
    <property type="term" value="P:phosphorelay signal transduction system"/>
    <property type="evidence" value="ECO:0007669"/>
    <property type="project" value="UniProtKB-KW"/>
</dbReference>
<evidence type="ECO:0000256" key="7">
    <source>
        <dbReference type="ARBA" id="ARBA00022777"/>
    </source>
</evidence>
<comment type="catalytic activity">
    <reaction evidence="1">
        <text>ATP + protein L-histidine = ADP + protein N-phospho-L-histidine.</text>
        <dbReference type="EC" id="2.7.13.3"/>
    </reaction>
</comment>
<keyword evidence="5" id="KW-0808">Transferase</keyword>
<dbReference type="GO" id="GO:0005524">
    <property type="term" value="F:ATP binding"/>
    <property type="evidence" value="ECO:0007669"/>
    <property type="project" value="UniProtKB-KW"/>
</dbReference>
<keyword evidence="9" id="KW-0902">Two-component regulatory system</keyword>
<evidence type="ECO:0000259" key="13">
    <source>
        <dbReference type="PROSITE" id="PS50885"/>
    </source>
</evidence>
<protein>
    <recommendedName>
        <fullName evidence="3">histidine kinase</fullName>
        <ecNumber evidence="3">2.7.13.3</ecNumber>
    </recommendedName>
</protein>
<dbReference type="Pfam" id="PF02518">
    <property type="entry name" value="HATPase_c"/>
    <property type="match status" value="1"/>
</dbReference>
<dbReference type="InterPro" id="IPR003660">
    <property type="entry name" value="HAMP_dom"/>
</dbReference>
<dbReference type="InterPro" id="IPR005467">
    <property type="entry name" value="His_kinase_dom"/>
</dbReference>
<feature type="domain" description="Histidine kinase" evidence="12">
    <location>
        <begin position="242"/>
        <end position="442"/>
    </location>
</feature>
<evidence type="ECO:0000313" key="14">
    <source>
        <dbReference type="EMBL" id="BAO44157.1"/>
    </source>
</evidence>
<evidence type="ECO:0000313" key="15">
    <source>
        <dbReference type="Proteomes" id="UP000031631"/>
    </source>
</evidence>
<evidence type="ECO:0000256" key="1">
    <source>
        <dbReference type="ARBA" id="ARBA00000085"/>
    </source>
</evidence>